<dbReference type="PANTHER" id="PTHR43482">
    <property type="entry name" value="PROTEIN AST1-RELATED"/>
    <property type="match status" value="1"/>
</dbReference>
<name>A0A397BFL3_APHAT</name>
<dbReference type="NCBIfam" id="TIGR02817">
    <property type="entry name" value="adh_fam_1"/>
    <property type="match status" value="1"/>
</dbReference>
<sequence length="355" mass="37747">MSAPSIPSTMRAVGFHDHLPIDDPDSLLDLVVPVPAIAGHDLLVQVHAVSVNPVDCTIRFPNGHSPLSTCNILGYDAAGVVVAMGPDASLFKVGDEVFYAGTWTRNGTNAEYHAVDERIVGRKPASLSFADAAALPLTSITAWEALFHRLGVPTSSAGAATHSTKKNASVLILNGAGGVGSIAIQLAKQLTDLTVIATASRPESEAWVKDLGADHVVNHRGDIVSQLSALGFPQVDYILVFTDLPPHFDTIIEVIKPQGKICAILPPHENLPFQKLFAKSVTFVWELMFTRAIFTTDDIIEQHHLLNQVSALVDAKRLRTTVGKTFGTINAANLKLAHAALEAGNAVGKVVLSGF</sequence>
<dbReference type="PANTHER" id="PTHR43482:SF1">
    <property type="entry name" value="PROTEIN AST1-RELATED"/>
    <property type="match status" value="1"/>
</dbReference>
<dbReference type="VEuPathDB" id="FungiDB:H257_10489"/>
<dbReference type="EMBL" id="QUSZ01003452">
    <property type="protein sequence ID" value="RHY18388.1"/>
    <property type="molecule type" value="Genomic_DNA"/>
</dbReference>
<dbReference type="Pfam" id="PF08240">
    <property type="entry name" value="ADH_N"/>
    <property type="match status" value="1"/>
</dbReference>
<evidence type="ECO:0000256" key="1">
    <source>
        <dbReference type="ARBA" id="ARBA00010371"/>
    </source>
</evidence>
<dbReference type="SMART" id="SM00829">
    <property type="entry name" value="PKS_ER"/>
    <property type="match status" value="1"/>
</dbReference>
<reference evidence="3 4" key="1">
    <citation type="submission" date="2018-08" db="EMBL/GenBank/DDBJ databases">
        <title>Aphanomyces genome sequencing and annotation.</title>
        <authorList>
            <person name="Minardi D."/>
            <person name="Oidtmann B."/>
            <person name="Van Der Giezen M."/>
            <person name="Studholme D.J."/>
        </authorList>
    </citation>
    <scope>NUCLEOTIDE SEQUENCE [LARGE SCALE GENOMIC DNA]</scope>
    <source>
        <strain evidence="3 4">Kv</strain>
    </source>
</reference>
<dbReference type="InterPro" id="IPR036291">
    <property type="entry name" value="NAD(P)-bd_dom_sf"/>
</dbReference>
<dbReference type="InterPro" id="IPR020843">
    <property type="entry name" value="ER"/>
</dbReference>
<proteinExistence type="inferred from homology"/>
<gene>
    <name evidence="3" type="ORF">DYB36_010172</name>
</gene>
<dbReference type="AlphaFoldDB" id="A0A397BFL3"/>
<dbReference type="SUPFAM" id="SSF51735">
    <property type="entry name" value="NAD(P)-binding Rossmann-fold domains"/>
    <property type="match status" value="1"/>
</dbReference>
<dbReference type="Pfam" id="PF00107">
    <property type="entry name" value="ADH_zinc_N"/>
    <property type="match status" value="1"/>
</dbReference>
<evidence type="ECO:0000313" key="3">
    <source>
        <dbReference type="EMBL" id="RHY18388.1"/>
    </source>
</evidence>
<dbReference type="Gene3D" id="3.90.180.10">
    <property type="entry name" value="Medium-chain alcohol dehydrogenases, catalytic domain"/>
    <property type="match status" value="1"/>
</dbReference>
<dbReference type="GO" id="GO:0008270">
    <property type="term" value="F:zinc ion binding"/>
    <property type="evidence" value="ECO:0007669"/>
    <property type="project" value="InterPro"/>
</dbReference>
<dbReference type="InterPro" id="IPR013154">
    <property type="entry name" value="ADH-like_N"/>
</dbReference>
<evidence type="ECO:0000259" key="2">
    <source>
        <dbReference type="SMART" id="SM00829"/>
    </source>
</evidence>
<comment type="similarity">
    <text evidence="1">Belongs to the zinc-containing alcohol dehydrogenase family. Quinone oxidoreductase subfamily.</text>
</comment>
<accession>A0A397BFL3</accession>
<dbReference type="InterPro" id="IPR011032">
    <property type="entry name" value="GroES-like_sf"/>
</dbReference>
<dbReference type="CDD" id="cd08252">
    <property type="entry name" value="AL_MDR"/>
    <property type="match status" value="1"/>
</dbReference>
<dbReference type="SUPFAM" id="SSF50129">
    <property type="entry name" value="GroES-like"/>
    <property type="match status" value="1"/>
</dbReference>
<dbReference type="InterPro" id="IPR014182">
    <property type="entry name" value="ADH_Zn_typ-1"/>
</dbReference>
<dbReference type="InterPro" id="IPR013149">
    <property type="entry name" value="ADH-like_C"/>
</dbReference>
<feature type="domain" description="Enoyl reductase (ER)" evidence="2">
    <location>
        <begin position="25"/>
        <end position="352"/>
    </location>
</feature>
<organism evidence="3 4">
    <name type="scientific">Aphanomyces astaci</name>
    <name type="common">Crayfish plague agent</name>
    <dbReference type="NCBI Taxonomy" id="112090"/>
    <lineage>
        <taxon>Eukaryota</taxon>
        <taxon>Sar</taxon>
        <taxon>Stramenopiles</taxon>
        <taxon>Oomycota</taxon>
        <taxon>Saprolegniomycetes</taxon>
        <taxon>Saprolegniales</taxon>
        <taxon>Verrucalvaceae</taxon>
        <taxon>Aphanomyces</taxon>
    </lineage>
</organism>
<dbReference type="GO" id="GO:0016491">
    <property type="term" value="F:oxidoreductase activity"/>
    <property type="evidence" value="ECO:0007669"/>
    <property type="project" value="InterPro"/>
</dbReference>
<comment type="caution">
    <text evidence="3">The sequence shown here is derived from an EMBL/GenBank/DDBJ whole genome shotgun (WGS) entry which is preliminary data.</text>
</comment>
<evidence type="ECO:0000313" key="4">
    <source>
        <dbReference type="Proteomes" id="UP000265427"/>
    </source>
</evidence>
<dbReference type="Gene3D" id="3.40.50.720">
    <property type="entry name" value="NAD(P)-binding Rossmann-like Domain"/>
    <property type="match status" value="1"/>
</dbReference>
<dbReference type="InterPro" id="IPR052585">
    <property type="entry name" value="Lipid_raft_assoc_Zn_ADH"/>
</dbReference>
<protein>
    <recommendedName>
        <fullName evidence="2">Enoyl reductase (ER) domain-containing protein</fullName>
    </recommendedName>
</protein>
<dbReference type="Proteomes" id="UP000265427">
    <property type="component" value="Unassembled WGS sequence"/>
</dbReference>